<comment type="caution">
    <text evidence="1">The sequence shown here is derived from an EMBL/GenBank/DDBJ whole genome shotgun (WGS) entry which is preliminary data.</text>
</comment>
<protein>
    <submittedName>
        <fullName evidence="1">Uncharacterized protein</fullName>
    </submittedName>
</protein>
<dbReference type="AlphaFoldDB" id="A0A1F6EDM1"/>
<dbReference type="STRING" id="1798508.A3A35_01890"/>
<gene>
    <name evidence="1" type="ORF">A3A35_01890</name>
</gene>
<proteinExistence type="predicted"/>
<dbReference type="EMBL" id="MFLV01000010">
    <property type="protein sequence ID" value="OGG71731.1"/>
    <property type="molecule type" value="Genomic_DNA"/>
</dbReference>
<accession>A0A1F6EDM1</accession>
<dbReference type="Proteomes" id="UP000179115">
    <property type="component" value="Unassembled WGS sequence"/>
</dbReference>
<evidence type="ECO:0000313" key="2">
    <source>
        <dbReference type="Proteomes" id="UP000179115"/>
    </source>
</evidence>
<evidence type="ECO:0000313" key="1">
    <source>
        <dbReference type="EMBL" id="OGG71731.1"/>
    </source>
</evidence>
<reference evidence="1 2" key="1">
    <citation type="journal article" date="2016" name="Nat. Commun.">
        <title>Thousands of microbial genomes shed light on interconnected biogeochemical processes in an aquifer system.</title>
        <authorList>
            <person name="Anantharaman K."/>
            <person name="Brown C.T."/>
            <person name="Hug L.A."/>
            <person name="Sharon I."/>
            <person name="Castelle C.J."/>
            <person name="Probst A.J."/>
            <person name="Thomas B.C."/>
            <person name="Singh A."/>
            <person name="Wilkins M.J."/>
            <person name="Karaoz U."/>
            <person name="Brodie E.L."/>
            <person name="Williams K.H."/>
            <person name="Hubbard S.S."/>
            <person name="Banfield J.F."/>
        </authorList>
    </citation>
    <scope>NUCLEOTIDE SEQUENCE [LARGE SCALE GENOMIC DNA]</scope>
</reference>
<name>A0A1F6EDM1_9BACT</name>
<organism evidence="1 2">
    <name type="scientific">Candidatus Kaiserbacteria bacterium RIFCSPLOWO2_01_FULL_51_21</name>
    <dbReference type="NCBI Taxonomy" id="1798508"/>
    <lineage>
        <taxon>Bacteria</taxon>
        <taxon>Candidatus Kaiseribacteriota</taxon>
    </lineage>
</organism>
<sequence>MQIVPYYTLPHDSRSGITLAFRLPLTEKTLRERFEMPLRDGSTKYLENLAPIGRELVEEIAKVDGIFCIHVQRHDCEVIHSKSYRWNGDVGPKVLQAVKVALEKHGYEAKRRRRRKSKKQMK</sequence>